<evidence type="ECO:0000256" key="1">
    <source>
        <dbReference type="SAM" id="MobiDB-lite"/>
    </source>
</evidence>
<feature type="region of interest" description="Disordered" evidence="1">
    <location>
        <begin position="1"/>
        <end position="57"/>
    </location>
</feature>
<protein>
    <submittedName>
        <fullName evidence="2">Uncharacterized protein</fullName>
    </submittedName>
</protein>
<dbReference type="EMBL" id="OX459950">
    <property type="protein sequence ID" value="CAI9156391.1"/>
    <property type="molecule type" value="Genomic_DNA"/>
</dbReference>
<sequence>MSLLKASSLGRGSRNPWLVPARGGPGESPRSLLRGGKAPANSPWPGGSVPGSRRPGDWLPLAAAVQLWSTALNRIPSDALPDTKSSPPPPPPTPTNWAL</sequence>
<feature type="region of interest" description="Disordered" evidence="1">
    <location>
        <begin position="76"/>
        <end position="99"/>
    </location>
</feature>
<organism evidence="2 3">
    <name type="scientific">Rangifer tarandus platyrhynchus</name>
    <name type="common">Svalbard reindeer</name>
    <dbReference type="NCBI Taxonomy" id="3082113"/>
    <lineage>
        <taxon>Eukaryota</taxon>
        <taxon>Metazoa</taxon>
        <taxon>Chordata</taxon>
        <taxon>Craniata</taxon>
        <taxon>Vertebrata</taxon>
        <taxon>Euteleostomi</taxon>
        <taxon>Mammalia</taxon>
        <taxon>Eutheria</taxon>
        <taxon>Laurasiatheria</taxon>
        <taxon>Artiodactyla</taxon>
        <taxon>Ruminantia</taxon>
        <taxon>Pecora</taxon>
        <taxon>Cervidae</taxon>
        <taxon>Odocoileinae</taxon>
        <taxon>Rangifer</taxon>
    </lineage>
</organism>
<proteinExistence type="predicted"/>
<accession>A0ABN8Y967</accession>
<feature type="compositionally biased region" description="Pro residues" evidence="1">
    <location>
        <begin position="86"/>
        <end position="99"/>
    </location>
</feature>
<dbReference type="Proteomes" id="UP001176941">
    <property type="component" value="Chromosome 14"/>
</dbReference>
<evidence type="ECO:0000313" key="2">
    <source>
        <dbReference type="EMBL" id="CAI9156391.1"/>
    </source>
</evidence>
<evidence type="ECO:0000313" key="3">
    <source>
        <dbReference type="Proteomes" id="UP001176941"/>
    </source>
</evidence>
<gene>
    <name evidence="2" type="ORF">MRATA1EN1_LOCUS5353</name>
</gene>
<reference evidence="2" key="1">
    <citation type="submission" date="2023-04" db="EMBL/GenBank/DDBJ databases">
        <authorList>
            <consortium name="ELIXIR-Norway"/>
        </authorList>
    </citation>
    <scope>NUCLEOTIDE SEQUENCE [LARGE SCALE GENOMIC DNA]</scope>
</reference>
<feature type="compositionally biased region" description="Low complexity" evidence="1">
    <location>
        <begin position="43"/>
        <end position="53"/>
    </location>
</feature>
<keyword evidence="3" id="KW-1185">Reference proteome</keyword>
<name>A0ABN8Y967_RANTA</name>